<comment type="caution">
    <text evidence="2">The sequence shown here is derived from an EMBL/GenBank/DDBJ whole genome shotgun (WGS) entry which is preliminary data.</text>
</comment>
<dbReference type="VEuPathDB" id="TriTrypDB:Lsey_0342_0070"/>
<dbReference type="EMBL" id="LJSK01000342">
    <property type="protein sequence ID" value="KPI83664.1"/>
    <property type="molecule type" value="Genomic_DNA"/>
</dbReference>
<proteinExistence type="predicted"/>
<feature type="region of interest" description="Disordered" evidence="1">
    <location>
        <begin position="55"/>
        <end position="215"/>
    </location>
</feature>
<feature type="region of interest" description="Disordered" evidence="1">
    <location>
        <begin position="1"/>
        <end position="27"/>
    </location>
</feature>
<protein>
    <submittedName>
        <fullName evidence="2">Putative microtubule-associated protein</fullName>
    </submittedName>
</protein>
<reference evidence="2 3" key="1">
    <citation type="journal article" date="2015" name="PLoS Pathog.">
        <title>Leptomonas seymouri: Adaptations to the Dixenous Life Cycle Analyzed by Genome Sequencing, Transcriptome Profiling and Co-infection with Leishmania donovani.</title>
        <authorList>
            <person name="Kraeva N."/>
            <person name="Butenko A."/>
            <person name="Hlavacova J."/>
            <person name="Kostygov A."/>
            <person name="Myskova J."/>
            <person name="Grybchuk D."/>
            <person name="Lestinova T."/>
            <person name="Votypka J."/>
            <person name="Volf P."/>
            <person name="Opperdoes F."/>
            <person name="Flegontov P."/>
            <person name="Lukes J."/>
            <person name="Yurchenko V."/>
        </authorList>
    </citation>
    <scope>NUCLEOTIDE SEQUENCE [LARGE SCALE GENOMIC DNA]</scope>
    <source>
        <strain evidence="2 3">ATCC 30220</strain>
    </source>
</reference>
<dbReference type="OrthoDB" id="262188at2759"/>
<gene>
    <name evidence="2" type="ORF">ABL78_7303</name>
</gene>
<dbReference type="OMA" id="MDPSMYV"/>
<evidence type="ECO:0000256" key="1">
    <source>
        <dbReference type="SAM" id="MobiDB-lite"/>
    </source>
</evidence>
<organism evidence="2 3">
    <name type="scientific">Leptomonas seymouri</name>
    <dbReference type="NCBI Taxonomy" id="5684"/>
    <lineage>
        <taxon>Eukaryota</taxon>
        <taxon>Discoba</taxon>
        <taxon>Euglenozoa</taxon>
        <taxon>Kinetoplastea</taxon>
        <taxon>Metakinetoplastina</taxon>
        <taxon>Trypanosomatida</taxon>
        <taxon>Trypanosomatidae</taxon>
        <taxon>Leishmaniinae</taxon>
        <taxon>Leptomonas</taxon>
    </lineage>
</organism>
<keyword evidence="3" id="KW-1185">Reference proteome</keyword>
<evidence type="ECO:0000313" key="2">
    <source>
        <dbReference type="EMBL" id="KPI83664.1"/>
    </source>
</evidence>
<accession>A0A0N1PBC1</accession>
<name>A0A0N1PBC1_LEPSE</name>
<evidence type="ECO:0000313" key="3">
    <source>
        <dbReference type="Proteomes" id="UP000038009"/>
    </source>
</evidence>
<dbReference type="AlphaFoldDB" id="A0A0N1PBC1"/>
<dbReference type="Proteomes" id="UP000038009">
    <property type="component" value="Unassembled WGS sequence"/>
</dbReference>
<sequence>MYTSTYADEFEPRSLASSVTKETAVEKAPVRSVRRTPMLPNMYKSTYVEDYTAKDSAGYRNGPLDGEPLVGGVSCAVPHTSKEAATESDGSRPVPLRMRRAPADPSMYESIYERDYGRVELPQPSEKQRVPPLQVPASEKKPSAKKPSVLRSARSAVHATPRAVVAPNAGSPVCRSADTPAPPASQAPQPAEEKRKTAAGADAAHSRPRQSMNYETEYKVNYRPFSNAPTPSPAPHRAHACVHHISPDFYTTTAQSTYTAPPPAPARAAYTRPTATVRHMDPSMYVSSNKAAYA</sequence>